<evidence type="ECO:0000313" key="3">
    <source>
        <dbReference type="Proteomes" id="UP000437736"/>
    </source>
</evidence>
<organism evidence="2 3">
    <name type="scientific">Acidiferrimicrobium australe</name>
    <dbReference type="NCBI Taxonomy" id="2664430"/>
    <lineage>
        <taxon>Bacteria</taxon>
        <taxon>Bacillati</taxon>
        <taxon>Actinomycetota</taxon>
        <taxon>Acidimicrobiia</taxon>
        <taxon>Acidimicrobiales</taxon>
        <taxon>Acidimicrobiaceae</taxon>
        <taxon>Acidiferrimicrobium</taxon>
    </lineage>
</organism>
<keyword evidence="1" id="KW-0472">Membrane</keyword>
<protein>
    <recommendedName>
        <fullName evidence="4">MFS transporter</fullName>
    </recommendedName>
</protein>
<keyword evidence="1" id="KW-0812">Transmembrane</keyword>
<sequence length="51" mass="5248">MIWQSARLISIGAGAVVADAFGITLVYYLTGALPLIAGTVGLLMARIPTSN</sequence>
<reference evidence="2 3" key="1">
    <citation type="submission" date="2019-11" db="EMBL/GenBank/DDBJ databases">
        <title>Acidiferrimicrobium australis gen. nov., sp. nov., an acidophilic and obligately heterotrophic, member of the Actinobacteria that catalyses dissimilatory oxido- reduction of iron isolated from metal-rich acidic water in Chile.</title>
        <authorList>
            <person name="Gonzalez D."/>
            <person name="Huber K."/>
            <person name="Hedrich S."/>
            <person name="Rojas-Villalobos C."/>
            <person name="Quatrini R."/>
            <person name="Dinamarca M.A."/>
            <person name="Schwarz A."/>
            <person name="Canales C."/>
            <person name="Nancucheo I."/>
        </authorList>
    </citation>
    <scope>NUCLEOTIDE SEQUENCE [LARGE SCALE GENOMIC DNA]</scope>
    <source>
        <strain evidence="2 3">USS-CCA1</strain>
    </source>
</reference>
<dbReference type="Proteomes" id="UP000437736">
    <property type="component" value="Unassembled WGS sequence"/>
</dbReference>
<comment type="caution">
    <text evidence="2">The sequence shown here is derived from an EMBL/GenBank/DDBJ whole genome shotgun (WGS) entry which is preliminary data.</text>
</comment>
<proteinExistence type="predicted"/>
<name>A0ABW9QNE8_9ACTN</name>
<keyword evidence="1" id="KW-1133">Transmembrane helix</keyword>
<dbReference type="EMBL" id="WJHE01000010">
    <property type="protein sequence ID" value="MST31158.1"/>
    <property type="molecule type" value="Genomic_DNA"/>
</dbReference>
<feature type="transmembrane region" description="Helical" evidence="1">
    <location>
        <begin position="25"/>
        <end position="45"/>
    </location>
</feature>
<keyword evidence="3" id="KW-1185">Reference proteome</keyword>
<evidence type="ECO:0008006" key="4">
    <source>
        <dbReference type="Google" id="ProtNLM"/>
    </source>
</evidence>
<accession>A0ABW9QNE8</accession>
<evidence type="ECO:0000313" key="2">
    <source>
        <dbReference type="EMBL" id="MST31158.1"/>
    </source>
</evidence>
<evidence type="ECO:0000256" key="1">
    <source>
        <dbReference type="SAM" id="Phobius"/>
    </source>
</evidence>
<gene>
    <name evidence="2" type="ORF">GHK86_00235</name>
</gene>